<dbReference type="RefSeq" id="WP_343353198.1">
    <property type="nucleotide sequence ID" value="NZ_CP145316.1"/>
</dbReference>
<evidence type="ECO:0000313" key="10">
    <source>
        <dbReference type="Proteomes" id="UP001434737"/>
    </source>
</evidence>
<dbReference type="Pfam" id="PF01032">
    <property type="entry name" value="FecCD"/>
    <property type="match status" value="1"/>
</dbReference>
<dbReference type="Proteomes" id="UP001434737">
    <property type="component" value="Chromosome"/>
</dbReference>
<feature type="transmembrane region" description="Helical" evidence="8">
    <location>
        <begin position="65"/>
        <end position="85"/>
    </location>
</feature>
<evidence type="ECO:0000313" key="9">
    <source>
        <dbReference type="EMBL" id="XAM17541.1"/>
    </source>
</evidence>
<dbReference type="PANTHER" id="PTHR30472:SF70">
    <property type="entry name" value="MOLYBDATE IMPORT SYSTEM PERMEASE PROTEIN MOLB"/>
    <property type="match status" value="1"/>
</dbReference>
<dbReference type="EMBL" id="CP145316">
    <property type="protein sequence ID" value="XAM17541.1"/>
    <property type="molecule type" value="Genomic_DNA"/>
</dbReference>
<comment type="subcellular location">
    <subcellularLocation>
        <location evidence="1">Cell membrane</location>
        <topology evidence="1">Multi-pass membrane protein</topology>
    </subcellularLocation>
</comment>
<dbReference type="CDD" id="cd06550">
    <property type="entry name" value="TM_ABC_iron-siderophores_like"/>
    <property type="match status" value="1"/>
</dbReference>
<feature type="transmembrane region" description="Helical" evidence="8">
    <location>
        <begin position="198"/>
        <end position="217"/>
    </location>
</feature>
<dbReference type="SUPFAM" id="SSF81345">
    <property type="entry name" value="ABC transporter involved in vitamin B12 uptake, BtuC"/>
    <property type="match status" value="1"/>
</dbReference>
<feature type="transmembrane region" description="Helical" evidence="8">
    <location>
        <begin position="147"/>
        <end position="168"/>
    </location>
</feature>
<evidence type="ECO:0000256" key="5">
    <source>
        <dbReference type="ARBA" id="ARBA00022692"/>
    </source>
</evidence>
<sequence length="337" mass="35962">MMSNKRKIGLIILLGILLCACGFYVVTLGNFHIDFASILAFVGADMSEENTLSHFVIFEIRIPRVLAAIVVGGSLALSGGLYQGIVGNPLVSPTILGVLNGASFGAGLGILLGLNIFGIEALCFVFGIVAMLLALALSWVFDNGRSILMLILGGMIVSAFFGAGMYILKILADPYNTLPSIVFWLMGSLSNAKADFPLYIACAVFALSMAFSVILSRSIDILNLDEQSAQSLGVNVRFMRIMCICIATLLASCSVALAGVIGWVGLVIPHIARFIMGANHRFMLPFCALFGALFLLICDTFARSALATEIPLGIITAMVGIPIFVITIYINKRAFNE</sequence>
<keyword evidence="10" id="KW-1185">Reference proteome</keyword>
<evidence type="ECO:0000256" key="2">
    <source>
        <dbReference type="ARBA" id="ARBA00007935"/>
    </source>
</evidence>
<feature type="transmembrane region" description="Helical" evidence="8">
    <location>
        <begin position="91"/>
        <end position="114"/>
    </location>
</feature>
<dbReference type="PROSITE" id="PS51257">
    <property type="entry name" value="PROKAR_LIPOPROTEIN"/>
    <property type="match status" value="1"/>
</dbReference>
<accession>A0ABZ3F637</accession>
<keyword evidence="6 8" id="KW-1133">Transmembrane helix</keyword>
<evidence type="ECO:0000256" key="6">
    <source>
        <dbReference type="ARBA" id="ARBA00022989"/>
    </source>
</evidence>
<organism evidence="9 10">
    <name type="scientific">Helicobacter mastomyrinus</name>
    <dbReference type="NCBI Taxonomy" id="287948"/>
    <lineage>
        <taxon>Bacteria</taxon>
        <taxon>Pseudomonadati</taxon>
        <taxon>Campylobacterota</taxon>
        <taxon>Epsilonproteobacteria</taxon>
        <taxon>Campylobacterales</taxon>
        <taxon>Helicobacteraceae</taxon>
        <taxon>Helicobacter</taxon>
    </lineage>
</organism>
<evidence type="ECO:0000256" key="4">
    <source>
        <dbReference type="ARBA" id="ARBA00022475"/>
    </source>
</evidence>
<protein>
    <submittedName>
        <fullName evidence="9">Iron ABC transporter permease</fullName>
    </submittedName>
</protein>
<feature type="transmembrane region" description="Helical" evidence="8">
    <location>
        <begin position="280"/>
        <end position="298"/>
    </location>
</feature>
<evidence type="ECO:0000256" key="7">
    <source>
        <dbReference type="ARBA" id="ARBA00023136"/>
    </source>
</evidence>
<gene>
    <name evidence="9" type="ORF">V3I05_07585</name>
</gene>
<dbReference type="Gene3D" id="1.10.3470.10">
    <property type="entry name" value="ABC transporter involved in vitamin B12 uptake, BtuC"/>
    <property type="match status" value="1"/>
</dbReference>
<feature type="transmembrane region" description="Helical" evidence="8">
    <location>
        <begin position="238"/>
        <end position="268"/>
    </location>
</feature>
<evidence type="ECO:0000256" key="3">
    <source>
        <dbReference type="ARBA" id="ARBA00022448"/>
    </source>
</evidence>
<feature type="transmembrane region" description="Helical" evidence="8">
    <location>
        <begin position="310"/>
        <end position="330"/>
    </location>
</feature>
<keyword evidence="7 8" id="KW-0472">Membrane</keyword>
<keyword evidence="4" id="KW-1003">Cell membrane</keyword>
<feature type="transmembrane region" description="Helical" evidence="8">
    <location>
        <begin position="121"/>
        <end position="141"/>
    </location>
</feature>
<reference evidence="9 10" key="1">
    <citation type="submission" date="2024-02" db="EMBL/GenBank/DDBJ databases">
        <title>Genome and pathogenicity analysis of Helicobacter mastomyrinus isolated from mice.</title>
        <authorList>
            <person name="Zhu L."/>
        </authorList>
    </citation>
    <scope>NUCLEOTIDE SEQUENCE [LARGE SCALE GENOMIC DNA]</scope>
    <source>
        <strain evidence="9 10">Hm-17</strain>
    </source>
</reference>
<evidence type="ECO:0000256" key="8">
    <source>
        <dbReference type="SAM" id="Phobius"/>
    </source>
</evidence>
<dbReference type="InterPro" id="IPR000522">
    <property type="entry name" value="ABC_transptr_permease_BtuC"/>
</dbReference>
<comment type="similarity">
    <text evidence="2">Belongs to the binding-protein-dependent transport system permease family. FecCD subfamily.</text>
</comment>
<name>A0ABZ3F637_9HELI</name>
<evidence type="ECO:0000256" key="1">
    <source>
        <dbReference type="ARBA" id="ARBA00004651"/>
    </source>
</evidence>
<dbReference type="InterPro" id="IPR037294">
    <property type="entry name" value="ABC_BtuC-like"/>
</dbReference>
<keyword evidence="5 8" id="KW-0812">Transmembrane</keyword>
<keyword evidence="3" id="KW-0813">Transport</keyword>
<proteinExistence type="inferred from homology"/>
<dbReference type="PANTHER" id="PTHR30472">
    <property type="entry name" value="FERRIC ENTEROBACTIN TRANSPORT SYSTEM PERMEASE PROTEIN"/>
    <property type="match status" value="1"/>
</dbReference>